<dbReference type="AlphaFoldDB" id="A0A5Q4ZTN8"/>
<keyword evidence="1" id="KW-0732">Signal</keyword>
<dbReference type="EMBL" id="LR721751">
    <property type="protein sequence ID" value="VVV05452.1"/>
    <property type="molecule type" value="Genomic_DNA"/>
</dbReference>
<evidence type="ECO:0008006" key="3">
    <source>
        <dbReference type="Google" id="ProtNLM"/>
    </source>
</evidence>
<sequence>MLKKTLAITTISLIFSSNVFAKVDTYPAGSFCKESILKKNTAVNKFITSNSNFDNAMKRVVTEQVGADIQGYGFLYNPSFERSSREFVCNIPLNDDVGKFKLNLHAELNNMKPGRPGGCSFAKIRRVNDGAGWKVFSYGLSGGFTWTDLTQNGGFVHYSQYIDNKYERSTSLQVKCRTTSDQGSILLHHIELEY</sequence>
<reference evidence="2" key="1">
    <citation type="submission" date="2019-09" db="EMBL/GenBank/DDBJ databases">
        <authorList>
            <person name="Hjerde E."/>
        </authorList>
    </citation>
    <scope>NUCLEOTIDE SEQUENCE</scope>
    <source>
        <strain evidence="2">06/09/160</strain>
    </source>
</reference>
<evidence type="ECO:0000256" key="1">
    <source>
        <dbReference type="SAM" id="SignalP"/>
    </source>
</evidence>
<feature type="signal peptide" evidence="1">
    <location>
        <begin position="1"/>
        <end position="21"/>
    </location>
</feature>
<gene>
    <name evidence="2" type="ORF">AW0309160_02932</name>
</gene>
<accession>A0A5Q4ZTN8</accession>
<name>A0A5Q4ZTN8_9GAMM</name>
<feature type="chain" id="PRO_5024421601" description="Lipoprotein" evidence="1">
    <location>
        <begin position="22"/>
        <end position="194"/>
    </location>
</feature>
<proteinExistence type="predicted"/>
<evidence type="ECO:0000313" key="2">
    <source>
        <dbReference type="EMBL" id="VVV05452.1"/>
    </source>
</evidence>
<organism evidence="2">
    <name type="scientific">Aliivibrio wodanis</name>
    <dbReference type="NCBI Taxonomy" id="80852"/>
    <lineage>
        <taxon>Bacteria</taxon>
        <taxon>Pseudomonadati</taxon>
        <taxon>Pseudomonadota</taxon>
        <taxon>Gammaproteobacteria</taxon>
        <taxon>Vibrionales</taxon>
        <taxon>Vibrionaceae</taxon>
        <taxon>Aliivibrio</taxon>
    </lineage>
</organism>
<protein>
    <recommendedName>
        <fullName evidence="3">Lipoprotein</fullName>
    </recommendedName>
</protein>